<dbReference type="PANTHER" id="PTHR43646:SF2">
    <property type="entry name" value="GLYCOSYLTRANSFERASE 2-LIKE DOMAIN-CONTAINING PROTEIN"/>
    <property type="match status" value="1"/>
</dbReference>
<dbReference type="Proteomes" id="UP001155587">
    <property type="component" value="Unassembled WGS sequence"/>
</dbReference>
<evidence type="ECO:0000256" key="3">
    <source>
        <dbReference type="ARBA" id="ARBA00022676"/>
    </source>
</evidence>
<dbReference type="GO" id="GO:0005886">
    <property type="term" value="C:plasma membrane"/>
    <property type="evidence" value="ECO:0007669"/>
    <property type="project" value="UniProtKB-SubCell"/>
</dbReference>
<keyword evidence="6" id="KW-0812">Transmembrane</keyword>
<keyword evidence="6" id="KW-1133">Transmembrane helix</keyword>
<accession>A0A9X3HXC7</accession>
<feature type="transmembrane region" description="Helical" evidence="6">
    <location>
        <begin position="253"/>
        <end position="281"/>
    </location>
</feature>
<evidence type="ECO:0000256" key="1">
    <source>
        <dbReference type="ARBA" id="ARBA00004236"/>
    </source>
</evidence>
<evidence type="ECO:0000256" key="4">
    <source>
        <dbReference type="ARBA" id="ARBA00022679"/>
    </source>
</evidence>
<gene>
    <name evidence="8" type="ORF">MD535_14050</name>
</gene>
<keyword evidence="5 6" id="KW-0472">Membrane</keyword>
<feature type="domain" description="Glycosyltransferase 2-like" evidence="7">
    <location>
        <begin position="8"/>
        <end position="134"/>
    </location>
</feature>
<protein>
    <submittedName>
        <fullName evidence="8">Glycosyltransferase</fullName>
    </submittedName>
</protein>
<evidence type="ECO:0000313" key="9">
    <source>
        <dbReference type="Proteomes" id="UP001155587"/>
    </source>
</evidence>
<reference evidence="8" key="1">
    <citation type="submission" date="2022-02" db="EMBL/GenBank/DDBJ databases">
        <title>Vibrio sp. nov, a new bacterium isolated from seawater.</title>
        <authorList>
            <person name="Yuan Y."/>
        </authorList>
    </citation>
    <scope>NUCLEOTIDE SEQUENCE</scope>
    <source>
        <strain evidence="8">ZSDZ65</strain>
    </source>
</reference>
<dbReference type="RefSeq" id="WP_265675657.1">
    <property type="nucleotide sequence ID" value="NZ_JAKRRY010000018.1"/>
</dbReference>
<feature type="transmembrane region" description="Helical" evidence="6">
    <location>
        <begin position="293"/>
        <end position="312"/>
    </location>
</feature>
<keyword evidence="2" id="KW-1003">Cell membrane</keyword>
<evidence type="ECO:0000256" key="6">
    <source>
        <dbReference type="SAM" id="Phobius"/>
    </source>
</evidence>
<dbReference type="AlphaFoldDB" id="A0A9X3HXC7"/>
<keyword evidence="4" id="KW-0808">Transferase</keyword>
<comment type="subcellular location">
    <subcellularLocation>
        <location evidence="1">Cell membrane</location>
    </subcellularLocation>
</comment>
<keyword evidence="3" id="KW-0328">Glycosyltransferase</keyword>
<evidence type="ECO:0000313" key="8">
    <source>
        <dbReference type="EMBL" id="MCW8347123.1"/>
    </source>
</evidence>
<dbReference type="GO" id="GO:0016757">
    <property type="term" value="F:glycosyltransferase activity"/>
    <property type="evidence" value="ECO:0007669"/>
    <property type="project" value="UniProtKB-KW"/>
</dbReference>
<evidence type="ECO:0000259" key="7">
    <source>
        <dbReference type="Pfam" id="PF00535"/>
    </source>
</evidence>
<name>A0A9X3HXC7_9VIBR</name>
<dbReference type="InterPro" id="IPR029044">
    <property type="entry name" value="Nucleotide-diphossugar_trans"/>
</dbReference>
<dbReference type="EMBL" id="JAKRRY010000018">
    <property type="protein sequence ID" value="MCW8347123.1"/>
    <property type="molecule type" value="Genomic_DNA"/>
</dbReference>
<dbReference type="Pfam" id="PF00535">
    <property type="entry name" value="Glycos_transf_2"/>
    <property type="match status" value="1"/>
</dbReference>
<dbReference type="Gene3D" id="3.90.550.10">
    <property type="entry name" value="Spore Coat Polysaccharide Biosynthesis Protein SpsA, Chain A"/>
    <property type="match status" value="1"/>
</dbReference>
<dbReference type="InterPro" id="IPR001173">
    <property type="entry name" value="Glyco_trans_2-like"/>
</dbReference>
<keyword evidence="9" id="KW-1185">Reference proteome</keyword>
<sequence>MSSLPSITVIIKTLNEQDGIAATIKSVQRQLENYQYHVIVADSLSNDDTQKIALENGAKVVTLINANDRCCGVGHQLGYLYSEGDYLLLLDGDMRLQDGFIDAAIAFLETEPSYAGVAGTVEMDEATSYEFKSRQQRHHKIYPIGDCSHLAGGGVYRASAVNDIGYLTHRTLHAYEEAELGMRLQCAGYKLRRLDTPFFHHTSYDMPTLMLLRYRWKRGYLFASGELLKSAFGKAYFRQAVSVVRNELIFACYLAWLILVLLVGNGSVLVISLLPLMLFFAMKVFKNRSIKDGALSVVNLTVFSAGLVNGLLSPIKDPNQAPQHKVLEREAS</sequence>
<dbReference type="PANTHER" id="PTHR43646">
    <property type="entry name" value="GLYCOSYLTRANSFERASE"/>
    <property type="match status" value="1"/>
</dbReference>
<proteinExistence type="predicted"/>
<evidence type="ECO:0000256" key="5">
    <source>
        <dbReference type="ARBA" id="ARBA00023136"/>
    </source>
</evidence>
<comment type="caution">
    <text evidence="8">The sequence shown here is derived from an EMBL/GenBank/DDBJ whole genome shotgun (WGS) entry which is preliminary data.</text>
</comment>
<dbReference type="SUPFAM" id="SSF53448">
    <property type="entry name" value="Nucleotide-diphospho-sugar transferases"/>
    <property type="match status" value="1"/>
</dbReference>
<organism evidence="8 9">
    <name type="scientific">Vibrio qingdaonensis</name>
    <dbReference type="NCBI Taxonomy" id="2829491"/>
    <lineage>
        <taxon>Bacteria</taxon>
        <taxon>Pseudomonadati</taxon>
        <taxon>Pseudomonadota</taxon>
        <taxon>Gammaproteobacteria</taxon>
        <taxon>Vibrionales</taxon>
        <taxon>Vibrionaceae</taxon>
        <taxon>Vibrio</taxon>
    </lineage>
</organism>
<evidence type="ECO:0000256" key="2">
    <source>
        <dbReference type="ARBA" id="ARBA00022475"/>
    </source>
</evidence>